<comment type="caution">
    <text evidence="3">The sequence shown here is derived from an EMBL/GenBank/DDBJ whole genome shotgun (WGS) entry which is preliminary data.</text>
</comment>
<evidence type="ECO:0000313" key="3">
    <source>
        <dbReference type="EMBL" id="RNJ52359.1"/>
    </source>
</evidence>
<organism evidence="3 4">
    <name type="scientific">Verticillium nonalfalfae</name>
    <dbReference type="NCBI Taxonomy" id="1051616"/>
    <lineage>
        <taxon>Eukaryota</taxon>
        <taxon>Fungi</taxon>
        <taxon>Dikarya</taxon>
        <taxon>Ascomycota</taxon>
        <taxon>Pezizomycotina</taxon>
        <taxon>Sordariomycetes</taxon>
        <taxon>Hypocreomycetidae</taxon>
        <taxon>Glomerellales</taxon>
        <taxon>Plectosphaerellaceae</taxon>
        <taxon>Verticillium</taxon>
    </lineage>
</organism>
<feature type="compositionally biased region" description="Polar residues" evidence="1">
    <location>
        <begin position="178"/>
        <end position="195"/>
    </location>
</feature>
<keyword evidence="2" id="KW-0472">Membrane</keyword>
<keyword evidence="2" id="KW-1133">Transmembrane helix</keyword>
<evidence type="ECO:0000256" key="2">
    <source>
        <dbReference type="SAM" id="Phobius"/>
    </source>
</evidence>
<sequence>MTLLSADEPGYSAPRVDGNGQKQDEPDRTLAIALSTVLSVLAVALIGGTILVCYRYRQGRLPFINRGITPIDDEEIESWKYKKEDEDAFEKVPASLTKHASTASLKKPPSVVIYQNHNQYQPRASGESQSPHSFTFTNGGKKSIEIPQTPVFARAPNSRPGLTDEAVQGDEAFIPSPKRQTSRLSKYPPSSSATSPRGYHGRTQSSRSSFSFGGGSVRDQWYGYGHSFYSDGEFSPRSSNEQLGGFTQHGFHGSSASFSEQRNHHRVFSTSSVPPSTCLDDEVPLGGLSPRPAVPQSAIGRAIG</sequence>
<evidence type="ECO:0000313" key="4">
    <source>
        <dbReference type="Proteomes" id="UP000267145"/>
    </source>
</evidence>
<dbReference type="RefSeq" id="XP_028490517.1">
    <property type="nucleotide sequence ID" value="XM_028638019.1"/>
</dbReference>
<accession>A0A3M9XVS8</accession>
<dbReference type="EMBL" id="RBVV01000210">
    <property type="protein sequence ID" value="RNJ52359.1"/>
    <property type="molecule type" value="Genomic_DNA"/>
</dbReference>
<dbReference type="GeneID" id="39607522"/>
<keyword evidence="2" id="KW-0812">Transmembrane</keyword>
<reference evidence="3 4" key="1">
    <citation type="submission" date="2018-10" db="EMBL/GenBank/DDBJ databases">
        <title>Genome sequence of Verticillium nonalfalfae VnAa140.</title>
        <authorList>
            <person name="Stajich J.E."/>
            <person name="Kasson M.T."/>
        </authorList>
    </citation>
    <scope>NUCLEOTIDE SEQUENCE [LARGE SCALE GENOMIC DNA]</scope>
    <source>
        <strain evidence="3 4">VnAa140</strain>
    </source>
</reference>
<name>A0A3M9XVS8_9PEZI</name>
<feature type="region of interest" description="Disordered" evidence="1">
    <location>
        <begin position="1"/>
        <end position="24"/>
    </location>
</feature>
<protein>
    <submittedName>
        <fullName evidence="3">Uncharacterized protein</fullName>
    </submittedName>
</protein>
<gene>
    <name evidence="3" type="ORF">D7B24_003833</name>
</gene>
<proteinExistence type="predicted"/>
<feature type="transmembrane region" description="Helical" evidence="2">
    <location>
        <begin position="30"/>
        <end position="54"/>
    </location>
</feature>
<feature type="region of interest" description="Disordered" evidence="1">
    <location>
        <begin position="283"/>
        <end position="304"/>
    </location>
</feature>
<dbReference type="STRING" id="1051616.A0A3M9XVS8"/>
<dbReference type="Proteomes" id="UP000267145">
    <property type="component" value="Unassembled WGS sequence"/>
</dbReference>
<feature type="region of interest" description="Disordered" evidence="1">
    <location>
        <begin position="121"/>
        <end position="212"/>
    </location>
</feature>
<keyword evidence="4" id="KW-1185">Reference proteome</keyword>
<feature type="compositionally biased region" description="Polar residues" evidence="1">
    <location>
        <begin position="121"/>
        <end position="140"/>
    </location>
</feature>
<dbReference type="AlphaFoldDB" id="A0A3M9XVS8"/>
<evidence type="ECO:0000256" key="1">
    <source>
        <dbReference type="SAM" id="MobiDB-lite"/>
    </source>
</evidence>